<dbReference type="OMA" id="CTKHLLI"/>
<dbReference type="InParanoid" id="B3SAQ2"/>
<feature type="domain" description="PH" evidence="2">
    <location>
        <begin position="211"/>
        <end position="307"/>
    </location>
</feature>
<dbReference type="STRING" id="10228.B3SAQ2"/>
<dbReference type="GeneID" id="6758568"/>
<keyword evidence="4" id="KW-1185">Reference proteome</keyword>
<dbReference type="SMART" id="SM00233">
    <property type="entry name" value="PH"/>
    <property type="match status" value="1"/>
</dbReference>
<sequence>MTTTIHNTSQLKNLPDVQTRALLYAFSVLDDESNDGKANHSQISVICQSIESEFRTGFPFDRLYNYADDQKRYDFLSLKKYLEECCLDRIPHFDDSKFYKVCWDFYRNHDKSDHNVTKLKADQLFKLWQICNVINDQTNCTTIAMVDLVPVFQKIARTLGVQWNADEFYLHPRRADFWKVIDEFGCGLFVSVDDELIEEIVCNLYDFYVLNIIKVGFLSKRGHRMTSIRDRYFILKHNVLEYYTENLREKRGSIAINQYTTVESKPAEGGKYWFAVTDNNTGIVYDIYAVSYRLKIDWIYAIQTAIAANQKKKLPAQIHIELDREMARGKLSALQLKEIQAKYKALLTVQTDLAMESVARAVAEVNLIEAEEQRELAEKQLHAEREIRLKAEEENQEHKQRLDSHAKEIQALQESNVEKQAKLAREQKKSEELLQKKLVNEEMLRRMEAEKTDLEQAVAEHQGLLKIKTEELKKIQEEQESRLREEKELKEKLEVITDAKEKRKSFLQLANLEEEYKNGNTLLKKTENDIQGLKTKGTHLNTKIKDLRNKISSVEDLRLTHRGYYAVGPAPVPKPRTDLEKNGLKS</sequence>
<dbReference type="OrthoDB" id="8434295at2759"/>
<dbReference type="InterPro" id="IPR057837">
    <property type="entry name" value="PH_SWAP70"/>
</dbReference>
<evidence type="ECO:0000259" key="2">
    <source>
        <dbReference type="PROSITE" id="PS50003"/>
    </source>
</evidence>
<dbReference type="PhylomeDB" id="B3SAQ2"/>
<dbReference type="PROSITE" id="PS50003">
    <property type="entry name" value="PH_DOMAIN"/>
    <property type="match status" value="1"/>
</dbReference>
<dbReference type="EMBL" id="DS985262">
    <property type="protein sequence ID" value="EDV20195.1"/>
    <property type="molecule type" value="Genomic_DNA"/>
</dbReference>
<dbReference type="PANTHER" id="PTHR14383:SF5">
    <property type="entry name" value="RUN DOMAIN-CONTAINING PROTEIN"/>
    <property type="match status" value="1"/>
</dbReference>
<reference evidence="3 4" key="1">
    <citation type="journal article" date="2008" name="Nature">
        <title>The Trichoplax genome and the nature of placozoans.</title>
        <authorList>
            <person name="Srivastava M."/>
            <person name="Begovic E."/>
            <person name="Chapman J."/>
            <person name="Putnam N.H."/>
            <person name="Hellsten U."/>
            <person name="Kawashima T."/>
            <person name="Kuo A."/>
            <person name="Mitros T."/>
            <person name="Salamov A."/>
            <person name="Carpenter M.L."/>
            <person name="Signorovitch A.Y."/>
            <person name="Moreno M.A."/>
            <person name="Kamm K."/>
            <person name="Grimwood J."/>
            <person name="Schmutz J."/>
            <person name="Shapiro H."/>
            <person name="Grigoriev I.V."/>
            <person name="Buss L.W."/>
            <person name="Schierwater B."/>
            <person name="Dellaporta S.L."/>
            <person name="Rokhsar D.S."/>
        </authorList>
    </citation>
    <scope>NUCLEOTIDE SEQUENCE [LARGE SCALE GENOMIC DNA]</scope>
    <source>
        <strain evidence="3 4">Grell-BS-1999</strain>
    </source>
</reference>
<dbReference type="Proteomes" id="UP000009022">
    <property type="component" value="Unassembled WGS sequence"/>
</dbReference>
<evidence type="ECO:0000313" key="3">
    <source>
        <dbReference type="EMBL" id="EDV20195.1"/>
    </source>
</evidence>
<dbReference type="Gene3D" id="2.30.29.30">
    <property type="entry name" value="Pleckstrin-homology domain (PH domain)/Phosphotyrosine-binding domain (PTB)"/>
    <property type="match status" value="1"/>
</dbReference>
<keyword evidence="1" id="KW-0175">Coiled coil</keyword>
<accession>B3SAQ2</accession>
<dbReference type="eggNOG" id="ENOG502QSXX">
    <property type="taxonomic scope" value="Eukaryota"/>
</dbReference>
<dbReference type="RefSeq" id="XP_002117356.1">
    <property type="nucleotide sequence ID" value="XM_002117320.1"/>
</dbReference>
<organism evidence="3 4">
    <name type="scientific">Trichoplax adhaerens</name>
    <name type="common">Trichoplax reptans</name>
    <dbReference type="NCBI Taxonomy" id="10228"/>
    <lineage>
        <taxon>Eukaryota</taxon>
        <taxon>Metazoa</taxon>
        <taxon>Placozoa</taxon>
        <taxon>Uniplacotomia</taxon>
        <taxon>Trichoplacea</taxon>
        <taxon>Trichoplacidae</taxon>
        <taxon>Trichoplax</taxon>
    </lineage>
</organism>
<gene>
    <name evidence="3" type="ORF">TRIADDRAFT_61339</name>
</gene>
<evidence type="ECO:0000313" key="4">
    <source>
        <dbReference type="Proteomes" id="UP000009022"/>
    </source>
</evidence>
<feature type="coiled-coil region" evidence="1">
    <location>
        <begin position="360"/>
        <end position="529"/>
    </location>
</feature>
<dbReference type="CTD" id="6758568"/>
<dbReference type="Pfam" id="PF00169">
    <property type="entry name" value="PH"/>
    <property type="match status" value="1"/>
</dbReference>
<dbReference type="PANTHER" id="PTHR14383">
    <property type="entry name" value="SWAP-70 RECOMBINASE"/>
    <property type="match status" value="1"/>
</dbReference>
<dbReference type="HOGENOM" id="CLU_465663_0_0_1"/>
<dbReference type="CDD" id="cd13273">
    <property type="entry name" value="PH_SWAP-70"/>
    <property type="match status" value="1"/>
</dbReference>
<dbReference type="FunCoup" id="B3SAQ2">
    <property type="interactions" value="935"/>
</dbReference>
<proteinExistence type="predicted"/>
<name>B3SAQ2_TRIAD</name>
<dbReference type="KEGG" id="tad:TRIADDRAFT_61339"/>
<evidence type="ECO:0000256" key="1">
    <source>
        <dbReference type="SAM" id="Coils"/>
    </source>
</evidence>
<dbReference type="InterPro" id="IPR001849">
    <property type="entry name" value="PH_domain"/>
</dbReference>
<dbReference type="SUPFAM" id="SSF50729">
    <property type="entry name" value="PH domain-like"/>
    <property type="match status" value="1"/>
</dbReference>
<dbReference type="AlphaFoldDB" id="B3SAQ2"/>
<protein>
    <recommendedName>
        <fullName evidence="2">PH domain-containing protein</fullName>
    </recommendedName>
</protein>
<dbReference type="InterPro" id="IPR011993">
    <property type="entry name" value="PH-like_dom_sf"/>
</dbReference>